<comment type="caution">
    <text evidence="1">The sequence shown here is derived from an EMBL/GenBank/DDBJ whole genome shotgun (WGS) entry which is preliminary data.</text>
</comment>
<accession>A0A699SHH3</accession>
<reference evidence="1" key="1">
    <citation type="journal article" date="2019" name="Sci. Rep.">
        <title>Draft genome of Tanacetum cinerariifolium, the natural source of mosquito coil.</title>
        <authorList>
            <person name="Yamashiro T."/>
            <person name="Shiraishi A."/>
            <person name="Satake H."/>
            <person name="Nakayama K."/>
        </authorList>
    </citation>
    <scope>NUCLEOTIDE SEQUENCE</scope>
</reference>
<evidence type="ECO:0000313" key="1">
    <source>
        <dbReference type="EMBL" id="GFC96155.1"/>
    </source>
</evidence>
<feature type="non-terminal residue" evidence="1">
    <location>
        <position position="1"/>
    </location>
</feature>
<organism evidence="1">
    <name type="scientific">Tanacetum cinerariifolium</name>
    <name type="common">Dalmatian daisy</name>
    <name type="synonym">Chrysanthemum cinerariifolium</name>
    <dbReference type="NCBI Taxonomy" id="118510"/>
    <lineage>
        <taxon>Eukaryota</taxon>
        <taxon>Viridiplantae</taxon>
        <taxon>Streptophyta</taxon>
        <taxon>Embryophyta</taxon>
        <taxon>Tracheophyta</taxon>
        <taxon>Spermatophyta</taxon>
        <taxon>Magnoliopsida</taxon>
        <taxon>eudicotyledons</taxon>
        <taxon>Gunneridae</taxon>
        <taxon>Pentapetalae</taxon>
        <taxon>asterids</taxon>
        <taxon>campanulids</taxon>
        <taxon>Asterales</taxon>
        <taxon>Asteraceae</taxon>
        <taxon>Asteroideae</taxon>
        <taxon>Anthemideae</taxon>
        <taxon>Anthemidinae</taxon>
        <taxon>Tanacetum</taxon>
    </lineage>
</organism>
<proteinExistence type="predicted"/>
<protein>
    <submittedName>
        <fullName evidence="1">Uncharacterized protein</fullName>
    </submittedName>
</protein>
<sequence>SHGHKSKQGPPNEEAIPVVLDVCSHWIQSFIKYSKWLENPSNVKAARFLSRGHNILQGSMEELGIPKKLISESSSSNAFEITHSGTYAPLKRELDSFDKVSS</sequence>
<dbReference type="EMBL" id="BKCJ011158533">
    <property type="protein sequence ID" value="GFC96155.1"/>
    <property type="molecule type" value="Genomic_DNA"/>
</dbReference>
<dbReference type="AlphaFoldDB" id="A0A699SHH3"/>
<gene>
    <name evidence="1" type="ORF">Tci_868125</name>
</gene>
<name>A0A699SHH3_TANCI</name>